<feature type="transmembrane region" description="Helical" evidence="7">
    <location>
        <begin position="283"/>
        <end position="305"/>
    </location>
</feature>
<proteinExistence type="inferred from homology"/>
<feature type="domain" description="MacB-like periplasmic core" evidence="9">
    <location>
        <begin position="26"/>
        <end position="247"/>
    </location>
</feature>
<name>A0A833MB09_9FIRM</name>
<keyword evidence="4 7" id="KW-1133">Transmembrane helix</keyword>
<evidence type="ECO:0000256" key="5">
    <source>
        <dbReference type="ARBA" id="ARBA00023136"/>
    </source>
</evidence>
<dbReference type="AlphaFoldDB" id="A0A833MB09"/>
<evidence type="ECO:0000256" key="6">
    <source>
        <dbReference type="ARBA" id="ARBA00038076"/>
    </source>
</evidence>
<comment type="subcellular location">
    <subcellularLocation>
        <location evidence="1">Cell membrane</location>
        <topology evidence="1">Multi-pass membrane protein</topology>
    </subcellularLocation>
</comment>
<evidence type="ECO:0000313" key="10">
    <source>
        <dbReference type="EMBL" id="KAB3532069.1"/>
    </source>
</evidence>
<keyword evidence="2" id="KW-1003">Cell membrane</keyword>
<comment type="similarity">
    <text evidence="6">Belongs to the ABC-4 integral membrane protein family.</text>
</comment>
<keyword evidence="5 7" id="KW-0472">Membrane</keyword>
<dbReference type="Pfam" id="PF02687">
    <property type="entry name" value="FtsX"/>
    <property type="match status" value="1"/>
</dbReference>
<dbReference type="OrthoDB" id="9770036at2"/>
<evidence type="ECO:0000256" key="7">
    <source>
        <dbReference type="SAM" id="Phobius"/>
    </source>
</evidence>
<comment type="caution">
    <text evidence="10">The sequence shown here is derived from an EMBL/GenBank/DDBJ whole genome shotgun (WGS) entry which is preliminary data.</text>
</comment>
<dbReference type="Proteomes" id="UP000465601">
    <property type="component" value="Unassembled WGS sequence"/>
</dbReference>
<dbReference type="GO" id="GO:0005886">
    <property type="term" value="C:plasma membrane"/>
    <property type="evidence" value="ECO:0007669"/>
    <property type="project" value="UniProtKB-SubCell"/>
</dbReference>
<gene>
    <name evidence="10" type="ORF">F8153_03090</name>
</gene>
<dbReference type="InterPro" id="IPR003838">
    <property type="entry name" value="ABC3_permease_C"/>
</dbReference>
<sequence length="406" mass="44928">MRMIKMVLIEILKVSVQNIWSNKMRSILTMLGLIIGIMAVVIITTLGNAAQADIYSAFNEEGKGKININLNYNTERPVQYRDFFTEDDVSAVDSHEDVLAASAEITRWVTLNYGNEETTINLLGVNSNYNEVESIEVSRGRFLTEEDVRGRRNVIIIDERTAMTLFDTLDCIGEKISVTTGYFTAELMVVGVDKLSDSAILNMAMGNYGYGYTPITIASRMYYTDRYPRLMVHVNELVDVDSAGGRILTLLERRNKDSEIYRVSNRESEFKQVNQVINTLTTIISGIAAISLLVGGIGIMNIMLVSVTERTREVGIKKAIGAKRGVILLQFLLEAIILSVLGGLLGLAIGSAIGYGMVSMFKLPFIISSNSITMAFIFSILVGVIFGVYPANKASKMDPINALRYE</sequence>
<feature type="transmembrane region" description="Helical" evidence="7">
    <location>
        <begin position="326"/>
        <end position="353"/>
    </location>
</feature>
<organism evidence="10 11">
    <name type="scientific">Alkaliphilus serpentinus</name>
    <dbReference type="NCBI Taxonomy" id="1482731"/>
    <lineage>
        <taxon>Bacteria</taxon>
        <taxon>Bacillati</taxon>
        <taxon>Bacillota</taxon>
        <taxon>Clostridia</taxon>
        <taxon>Peptostreptococcales</taxon>
        <taxon>Natronincolaceae</taxon>
        <taxon>Alkaliphilus</taxon>
    </lineage>
</organism>
<reference evidence="10 11" key="1">
    <citation type="submission" date="2019-10" db="EMBL/GenBank/DDBJ databases">
        <title>Alkaliphilus serpentinus sp. nov. and Alkaliphilus pronyensis sp. nov., two novel anaerobic alkaliphilic species isolated from the serpentinized-hosted hydrothermal field of the Prony Bay (New Caledonia).</title>
        <authorList>
            <person name="Postec A."/>
        </authorList>
    </citation>
    <scope>NUCLEOTIDE SEQUENCE [LARGE SCALE GENOMIC DNA]</scope>
    <source>
        <strain evidence="10 11">LacT</strain>
    </source>
</reference>
<dbReference type="PANTHER" id="PTHR30572">
    <property type="entry name" value="MEMBRANE COMPONENT OF TRANSPORTER-RELATED"/>
    <property type="match status" value="1"/>
</dbReference>
<protein>
    <submittedName>
        <fullName evidence="10">FtsX-like permease family protein</fullName>
    </submittedName>
</protein>
<evidence type="ECO:0000259" key="8">
    <source>
        <dbReference type="Pfam" id="PF02687"/>
    </source>
</evidence>
<accession>A0A833MB09</accession>
<feature type="transmembrane region" description="Helical" evidence="7">
    <location>
        <begin position="365"/>
        <end position="389"/>
    </location>
</feature>
<evidence type="ECO:0000256" key="2">
    <source>
        <dbReference type="ARBA" id="ARBA00022475"/>
    </source>
</evidence>
<dbReference type="GO" id="GO:0022857">
    <property type="term" value="F:transmembrane transporter activity"/>
    <property type="evidence" value="ECO:0007669"/>
    <property type="project" value="TreeGrafter"/>
</dbReference>
<keyword evidence="3 7" id="KW-0812">Transmembrane</keyword>
<keyword evidence="11" id="KW-1185">Reference proteome</keyword>
<evidence type="ECO:0000256" key="4">
    <source>
        <dbReference type="ARBA" id="ARBA00022989"/>
    </source>
</evidence>
<evidence type="ECO:0000256" key="1">
    <source>
        <dbReference type="ARBA" id="ARBA00004651"/>
    </source>
</evidence>
<dbReference type="InterPro" id="IPR050250">
    <property type="entry name" value="Macrolide_Exporter_MacB"/>
</dbReference>
<evidence type="ECO:0000256" key="3">
    <source>
        <dbReference type="ARBA" id="ARBA00022692"/>
    </source>
</evidence>
<dbReference type="Pfam" id="PF12704">
    <property type="entry name" value="MacB_PCD"/>
    <property type="match status" value="1"/>
</dbReference>
<feature type="domain" description="ABC3 transporter permease C-terminal" evidence="8">
    <location>
        <begin position="287"/>
        <end position="399"/>
    </location>
</feature>
<dbReference type="InterPro" id="IPR025857">
    <property type="entry name" value="MacB_PCD"/>
</dbReference>
<dbReference type="EMBL" id="WBZB01000011">
    <property type="protein sequence ID" value="KAB3532069.1"/>
    <property type="molecule type" value="Genomic_DNA"/>
</dbReference>
<feature type="transmembrane region" description="Helical" evidence="7">
    <location>
        <begin position="27"/>
        <end position="47"/>
    </location>
</feature>
<dbReference type="PANTHER" id="PTHR30572:SF4">
    <property type="entry name" value="ABC TRANSPORTER PERMEASE YTRF"/>
    <property type="match status" value="1"/>
</dbReference>
<evidence type="ECO:0000313" key="11">
    <source>
        <dbReference type="Proteomes" id="UP000465601"/>
    </source>
</evidence>
<evidence type="ECO:0000259" key="9">
    <source>
        <dbReference type="Pfam" id="PF12704"/>
    </source>
</evidence>